<proteinExistence type="predicted"/>
<dbReference type="EMBL" id="JAUNZN010000001">
    <property type="protein sequence ID" value="KAK4832732.1"/>
    <property type="molecule type" value="Genomic_DNA"/>
</dbReference>
<keyword evidence="3" id="KW-1185">Reference proteome</keyword>
<organism evidence="2 3">
    <name type="scientific">Mycteria americana</name>
    <name type="common">Wood stork</name>
    <dbReference type="NCBI Taxonomy" id="33587"/>
    <lineage>
        <taxon>Eukaryota</taxon>
        <taxon>Metazoa</taxon>
        <taxon>Chordata</taxon>
        <taxon>Craniata</taxon>
        <taxon>Vertebrata</taxon>
        <taxon>Euteleostomi</taxon>
        <taxon>Archelosauria</taxon>
        <taxon>Archosauria</taxon>
        <taxon>Dinosauria</taxon>
        <taxon>Saurischia</taxon>
        <taxon>Theropoda</taxon>
        <taxon>Coelurosauria</taxon>
        <taxon>Aves</taxon>
        <taxon>Neognathae</taxon>
        <taxon>Neoaves</taxon>
        <taxon>Aequornithes</taxon>
        <taxon>Ciconiiformes</taxon>
        <taxon>Ciconiidae</taxon>
        <taxon>Mycteria</taxon>
    </lineage>
</organism>
<evidence type="ECO:0000313" key="3">
    <source>
        <dbReference type="Proteomes" id="UP001333110"/>
    </source>
</evidence>
<gene>
    <name evidence="2" type="ORF">QYF61_025221</name>
</gene>
<dbReference type="AlphaFoldDB" id="A0AAN7PLB3"/>
<comment type="caution">
    <text evidence="2">The sequence shown here is derived from an EMBL/GenBank/DDBJ whole genome shotgun (WGS) entry which is preliminary data.</text>
</comment>
<feature type="region of interest" description="Disordered" evidence="1">
    <location>
        <begin position="1"/>
        <end position="27"/>
    </location>
</feature>
<name>A0AAN7PLB3_MYCAM</name>
<sequence>MSPSGKGEGGPGTEEPPDRPMSRRPQRGWWLSFHKEACGEDKGQEVQVALGEVSSQHKKEFFYSENHHSLEQLPQRWGGVHIAGAGQDVKGQGAR</sequence>
<evidence type="ECO:0000256" key="1">
    <source>
        <dbReference type="SAM" id="MobiDB-lite"/>
    </source>
</evidence>
<accession>A0AAN7PLB3</accession>
<feature type="compositionally biased region" description="Gly residues" evidence="1">
    <location>
        <begin position="1"/>
        <end position="12"/>
    </location>
</feature>
<reference evidence="2 3" key="1">
    <citation type="journal article" date="2023" name="J. Hered.">
        <title>Chromosome-level genome of the wood stork (Mycteria americana) provides insight into avian chromosome evolution.</title>
        <authorList>
            <person name="Flamio R. Jr."/>
            <person name="Ramstad K.M."/>
        </authorList>
    </citation>
    <scope>NUCLEOTIDE SEQUENCE [LARGE SCALE GENOMIC DNA]</scope>
    <source>
        <strain evidence="2">JAX WOST 10</strain>
    </source>
</reference>
<protein>
    <submittedName>
        <fullName evidence="2">Uncharacterized protein</fullName>
    </submittedName>
</protein>
<evidence type="ECO:0000313" key="2">
    <source>
        <dbReference type="EMBL" id="KAK4832732.1"/>
    </source>
</evidence>
<dbReference type="Proteomes" id="UP001333110">
    <property type="component" value="Unassembled WGS sequence"/>
</dbReference>